<feature type="compositionally biased region" description="Low complexity" evidence="1">
    <location>
        <begin position="140"/>
        <end position="153"/>
    </location>
</feature>
<accession>A0AB34GHR2</accession>
<feature type="compositionally biased region" description="Basic and acidic residues" evidence="1">
    <location>
        <begin position="297"/>
        <end position="308"/>
    </location>
</feature>
<feature type="compositionally biased region" description="Gly residues" evidence="1">
    <location>
        <begin position="268"/>
        <end position="284"/>
    </location>
</feature>
<proteinExistence type="predicted"/>
<sequence>MNPGPAVPARPALSAGQPPPSADSLRNREPPCLPFGPREVSSSEKKSQSQPLAAGLTASAPFPGAAPNAPDRAHSPGPAPPAPVRPATKGPGHVAQTPSPPARPSSAPSPGRRHRQPAGLTGQSRPAPASAPAADRHFRPSAAAAAAAGSAWRGGRRDGSAPPRVASRRPVGRHAGSARGQRGVGGPGALRFRRLPGYPAPRPGRAGAGKSRRASGAGPGPGGRSAVCPRRPPPAHTRPASERRPRRAGCEAGGARGDPSGAKPEGSPGWGAGAALGVKLGGTGRPLPASGAPWPGREWERGRRELRADAGAVAEAKAAAAVPG</sequence>
<evidence type="ECO:0000313" key="2">
    <source>
        <dbReference type="EMBL" id="KAJ8779161.1"/>
    </source>
</evidence>
<evidence type="ECO:0000313" key="3">
    <source>
        <dbReference type="Proteomes" id="UP001159641"/>
    </source>
</evidence>
<name>A0AB34GHR2_ESCRO</name>
<reference evidence="2 3" key="1">
    <citation type="submission" date="2022-11" db="EMBL/GenBank/DDBJ databases">
        <title>Whole genome sequence of Eschrichtius robustus ER-17-0199.</title>
        <authorList>
            <person name="Bruniche-Olsen A."/>
            <person name="Black A.N."/>
            <person name="Fields C.J."/>
            <person name="Walden K."/>
            <person name="Dewoody J.A."/>
        </authorList>
    </citation>
    <scope>NUCLEOTIDE SEQUENCE [LARGE SCALE GENOMIC DNA]</scope>
    <source>
        <strain evidence="2">ER-17-0199</strain>
        <tissue evidence="2">Blubber</tissue>
    </source>
</reference>
<feature type="region of interest" description="Disordered" evidence="1">
    <location>
        <begin position="1"/>
        <end position="310"/>
    </location>
</feature>
<comment type="caution">
    <text evidence="2">The sequence shown here is derived from an EMBL/GenBank/DDBJ whole genome shotgun (WGS) entry which is preliminary data.</text>
</comment>
<dbReference type="Proteomes" id="UP001159641">
    <property type="component" value="Unassembled WGS sequence"/>
</dbReference>
<protein>
    <recommendedName>
        <fullName evidence="4">Basic proline-rich protein-like</fullName>
    </recommendedName>
</protein>
<organism evidence="2 3">
    <name type="scientific">Eschrichtius robustus</name>
    <name type="common">California gray whale</name>
    <name type="synonym">Eschrichtius gibbosus</name>
    <dbReference type="NCBI Taxonomy" id="9764"/>
    <lineage>
        <taxon>Eukaryota</taxon>
        <taxon>Metazoa</taxon>
        <taxon>Chordata</taxon>
        <taxon>Craniata</taxon>
        <taxon>Vertebrata</taxon>
        <taxon>Euteleostomi</taxon>
        <taxon>Mammalia</taxon>
        <taxon>Eutheria</taxon>
        <taxon>Laurasiatheria</taxon>
        <taxon>Artiodactyla</taxon>
        <taxon>Whippomorpha</taxon>
        <taxon>Cetacea</taxon>
        <taxon>Mysticeti</taxon>
        <taxon>Eschrichtiidae</taxon>
        <taxon>Eschrichtius</taxon>
    </lineage>
</organism>
<gene>
    <name evidence="2" type="ORF">J1605_013012</name>
</gene>
<evidence type="ECO:0008006" key="4">
    <source>
        <dbReference type="Google" id="ProtNLM"/>
    </source>
</evidence>
<evidence type="ECO:0000256" key="1">
    <source>
        <dbReference type="SAM" id="MobiDB-lite"/>
    </source>
</evidence>
<dbReference type="EMBL" id="JAIQCJ010002232">
    <property type="protein sequence ID" value="KAJ8779161.1"/>
    <property type="molecule type" value="Genomic_DNA"/>
</dbReference>
<dbReference type="AlphaFoldDB" id="A0AB34GHR2"/>
<keyword evidence="3" id="KW-1185">Reference proteome</keyword>